<protein>
    <recommendedName>
        <fullName evidence="1">Piwi domain-containing protein</fullName>
    </recommendedName>
</protein>
<dbReference type="GO" id="GO:0003676">
    <property type="term" value="F:nucleic acid binding"/>
    <property type="evidence" value="ECO:0007669"/>
    <property type="project" value="InterPro"/>
</dbReference>
<dbReference type="AlphaFoldDB" id="A0AAV6YBS9"/>
<dbReference type="InterPro" id="IPR003165">
    <property type="entry name" value="Piwi"/>
</dbReference>
<evidence type="ECO:0000313" key="3">
    <source>
        <dbReference type="Proteomes" id="UP000826271"/>
    </source>
</evidence>
<sequence length="212" mass="24267">MLGGLNSVLANQISTSIPMVSKVPTLILGMDVSPGQADVVSLRQWPSISRYRACVRTQSPKVEMIDSLDKRVADSAKDDGIMREVLEDFYFSSDFRDGVGDSQFNQVLNIELSQIIEDFKLRDERWSPKFVVIVAQKNHHTKFFQRNSPDNVQPGTVIDDKSEELRLLVVCTRWDDRQQGRHIITSYSMRSVFLQMICRSLCIPYLMCKMTL</sequence>
<dbReference type="Pfam" id="PF02171">
    <property type="entry name" value="Piwi"/>
    <property type="match status" value="1"/>
</dbReference>
<evidence type="ECO:0000313" key="2">
    <source>
        <dbReference type="EMBL" id="KAG8388915.1"/>
    </source>
</evidence>
<organism evidence="2 3">
    <name type="scientific">Buddleja alternifolia</name>
    <dbReference type="NCBI Taxonomy" id="168488"/>
    <lineage>
        <taxon>Eukaryota</taxon>
        <taxon>Viridiplantae</taxon>
        <taxon>Streptophyta</taxon>
        <taxon>Embryophyta</taxon>
        <taxon>Tracheophyta</taxon>
        <taxon>Spermatophyta</taxon>
        <taxon>Magnoliopsida</taxon>
        <taxon>eudicotyledons</taxon>
        <taxon>Gunneridae</taxon>
        <taxon>Pentapetalae</taxon>
        <taxon>asterids</taxon>
        <taxon>lamiids</taxon>
        <taxon>Lamiales</taxon>
        <taxon>Scrophulariaceae</taxon>
        <taxon>Buddlejeae</taxon>
        <taxon>Buddleja</taxon>
    </lineage>
</organism>
<evidence type="ECO:0000259" key="1">
    <source>
        <dbReference type="PROSITE" id="PS50822"/>
    </source>
</evidence>
<proteinExistence type="predicted"/>
<reference evidence="2" key="1">
    <citation type="submission" date="2019-10" db="EMBL/GenBank/DDBJ databases">
        <authorList>
            <person name="Zhang R."/>
            <person name="Pan Y."/>
            <person name="Wang J."/>
            <person name="Ma R."/>
            <person name="Yu S."/>
        </authorList>
    </citation>
    <scope>NUCLEOTIDE SEQUENCE</scope>
    <source>
        <strain evidence="2">LA-IB0</strain>
        <tissue evidence="2">Leaf</tissue>
    </source>
</reference>
<dbReference type="InterPro" id="IPR012337">
    <property type="entry name" value="RNaseH-like_sf"/>
</dbReference>
<gene>
    <name evidence="2" type="ORF">BUALT_Bualt02G0174900</name>
</gene>
<dbReference type="EMBL" id="WHWC01000002">
    <property type="protein sequence ID" value="KAG8388915.1"/>
    <property type="molecule type" value="Genomic_DNA"/>
</dbReference>
<dbReference type="PANTHER" id="PTHR22891">
    <property type="entry name" value="EUKARYOTIC TRANSLATION INITIATION FACTOR 2C"/>
    <property type="match status" value="1"/>
</dbReference>
<dbReference type="Gene3D" id="3.30.420.10">
    <property type="entry name" value="Ribonuclease H-like superfamily/Ribonuclease H"/>
    <property type="match status" value="1"/>
</dbReference>
<dbReference type="PROSITE" id="PS50822">
    <property type="entry name" value="PIWI"/>
    <property type="match status" value="1"/>
</dbReference>
<dbReference type="InterPro" id="IPR036397">
    <property type="entry name" value="RNaseH_sf"/>
</dbReference>
<feature type="domain" description="Piwi" evidence="1">
    <location>
        <begin position="95"/>
        <end position="160"/>
    </location>
</feature>
<comment type="caution">
    <text evidence="2">The sequence shown here is derived from an EMBL/GenBank/DDBJ whole genome shotgun (WGS) entry which is preliminary data.</text>
</comment>
<dbReference type="Proteomes" id="UP000826271">
    <property type="component" value="Unassembled WGS sequence"/>
</dbReference>
<keyword evidence="3" id="KW-1185">Reference proteome</keyword>
<name>A0AAV6YBS9_9LAMI</name>
<dbReference type="SMART" id="SM00950">
    <property type="entry name" value="Piwi"/>
    <property type="match status" value="1"/>
</dbReference>
<accession>A0AAV6YBS9</accession>
<dbReference type="SUPFAM" id="SSF53098">
    <property type="entry name" value="Ribonuclease H-like"/>
    <property type="match status" value="1"/>
</dbReference>